<sequence>MEAYKTRSNSRNSAGQIHNSDSNQRRHSLTAQLTRSARRFSAAFVPQFTKLDPIPILQKYLCLKIRIIDIRQLQVAVERYVINNAVHFNPIEFEVVDENDSHIFEISLYPEEMVLNEGTKRILSLTFAETDSDDDGIVISRIKHPLSGMRVFEFVERPCSDLIHISSYIDQFDRCYIEPVTNSWLRLLMICGCLFTQVQWHFKREDKIFAVVRPNKTFLGENSFKLEWNEQANNELRVIVIAFAMTQMIREAFPSLIHILKEHRLRS</sequence>
<keyword evidence="4" id="KW-1185">Reference proteome</keyword>
<accession>A0A0N4UD09</accession>
<dbReference type="OrthoDB" id="5814573at2759"/>
<evidence type="ECO:0000313" key="3">
    <source>
        <dbReference type="Proteomes" id="UP000038040"/>
    </source>
</evidence>
<dbReference type="STRING" id="318479.A0A0N4UD09"/>
<gene>
    <name evidence="2" type="ORF">DME_LOCUS8981</name>
</gene>
<protein>
    <submittedName>
        <fullName evidence="5">Transcription initiation factor TFIID subunit 2</fullName>
    </submittedName>
</protein>
<proteinExistence type="predicted"/>
<organism evidence="3 5">
    <name type="scientific">Dracunculus medinensis</name>
    <name type="common">Guinea worm</name>
    <dbReference type="NCBI Taxonomy" id="318479"/>
    <lineage>
        <taxon>Eukaryota</taxon>
        <taxon>Metazoa</taxon>
        <taxon>Ecdysozoa</taxon>
        <taxon>Nematoda</taxon>
        <taxon>Chromadorea</taxon>
        <taxon>Rhabditida</taxon>
        <taxon>Spirurina</taxon>
        <taxon>Dracunculoidea</taxon>
        <taxon>Dracunculidae</taxon>
        <taxon>Dracunculus</taxon>
    </lineage>
</organism>
<dbReference type="Proteomes" id="UP000274756">
    <property type="component" value="Unassembled WGS sequence"/>
</dbReference>
<dbReference type="EMBL" id="UYYG01001175">
    <property type="protein sequence ID" value="VDN59008.1"/>
    <property type="molecule type" value="Genomic_DNA"/>
</dbReference>
<evidence type="ECO:0000313" key="2">
    <source>
        <dbReference type="EMBL" id="VDN59008.1"/>
    </source>
</evidence>
<evidence type="ECO:0000313" key="4">
    <source>
        <dbReference type="Proteomes" id="UP000274756"/>
    </source>
</evidence>
<name>A0A0N4UD09_DRAME</name>
<reference evidence="5" key="1">
    <citation type="submission" date="2017-02" db="UniProtKB">
        <authorList>
            <consortium name="WormBaseParasite"/>
        </authorList>
    </citation>
    <scope>IDENTIFICATION</scope>
</reference>
<reference evidence="2 4" key="2">
    <citation type="submission" date="2018-11" db="EMBL/GenBank/DDBJ databases">
        <authorList>
            <consortium name="Pathogen Informatics"/>
        </authorList>
    </citation>
    <scope>NUCLEOTIDE SEQUENCE [LARGE SCALE GENOMIC DNA]</scope>
</reference>
<dbReference type="WBParaSite" id="DME_0000518201-mRNA-1">
    <property type="protein sequence ID" value="DME_0000518201-mRNA-1"/>
    <property type="gene ID" value="DME_0000518201"/>
</dbReference>
<dbReference type="AlphaFoldDB" id="A0A0N4UD09"/>
<feature type="region of interest" description="Disordered" evidence="1">
    <location>
        <begin position="1"/>
        <end position="28"/>
    </location>
</feature>
<dbReference type="Proteomes" id="UP000038040">
    <property type="component" value="Unplaced"/>
</dbReference>
<evidence type="ECO:0000313" key="5">
    <source>
        <dbReference type="WBParaSite" id="DME_0000518201-mRNA-1"/>
    </source>
</evidence>
<evidence type="ECO:0000256" key="1">
    <source>
        <dbReference type="SAM" id="MobiDB-lite"/>
    </source>
</evidence>
<feature type="compositionally biased region" description="Polar residues" evidence="1">
    <location>
        <begin position="1"/>
        <end position="22"/>
    </location>
</feature>